<evidence type="ECO:0000256" key="1">
    <source>
        <dbReference type="ARBA" id="ARBA00008779"/>
    </source>
</evidence>
<dbReference type="Gene3D" id="3.30.1120.10">
    <property type="match status" value="1"/>
</dbReference>
<feature type="signal peptide" evidence="3">
    <location>
        <begin position="1"/>
        <end position="23"/>
    </location>
</feature>
<gene>
    <name evidence="5" type="ORF">QEH59_17325</name>
</gene>
<evidence type="ECO:0000313" key="6">
    <source>
        <dbReference type="Proteomes" id="UP001243717"/>
    </source>
</evidence>
<dbReference type="EMBL" id="JARXIC010000052">
    <property type="protein sequence ID" value="MDQ8196199.1"/>
    <property type="molecule type" value="Genomic_DNA"/>
</dbReference>
<keyword evidence="2" id="KW-0378">Hydrolase</keyword>
<sequence length="492" mass="55887">MICKKLFCLLGLSAAVLLTGELAAQTLAGSRPNIILVMTDDQGMGDLSCMGNEIVRTPHIDRFYQQSTRFTNFQVSPTCAPTRAAIMSGRFPFKVGVTHTILQRERMALDVYTLPQALKSAGYATGLFGKWHLGDEFEYRPQSRGFDEVLMHGAGGIGQTIYGDFVANQENPYFDNILLHNNTVVQTQGFCTDVFFDAAEGWIQQQHEAGQPYFAYLSLNAPHGPMYAPEEYKQHFLSEGYDEDTAARYGMIENIDDNFGQLMALLKKWKALDNTLIIFMTDNGMSMKTILRDGEKISPFNANMRGRKNSPNEGGTHVPAFWQWKGVLKRNVDIDALVAHIDLYKTLAELAGAQLPTDMQSLDGRSLLPLLEDPQANWADRELFFHCGRWKTGERDAYKYRNNAVRTERWRFVNNQQLYDIQQDPGETKDVSQQFPEVVSQLRKSYDQWWDSALPLMVNEGLPRIKGDHPLQQLYEAQQKNGEIVNWTPEQL</sequence>
<protein>
    <submittedName>
        <fullName evidence="5">Arylsulfatase</fullName>
    </submittedName>
</protein>
<dbReference type="PANTHER" id="PTHR42693:SF53">
    <property type="entry name" value="ENDO-4-O-SULFATASE"/>
    <property type="match status" value="1"/>
</dbReference>
<dbReference type="RefSeq" id="WP_308986636.1">
    <property type="nucleotide sequence ID" value="NZ_JARXIC010000052.1"/>
</dbReference>
<keyword evidence="3" id="KW-0732">Signal</keyword>
<feature type="chain" id="PRO_5045645744" evidence="3">
    <location>
        <begin position="24"/>
        <end position="492"/>
    </location>
</feature>
<comment type="caution">
    <text evidence="5">The sequence shown here is derived from an EMBL/GenBank/DDBJ whole genome shotgun (WGS) entry which is preliminary data.</text>
</comment>
<dbReference type="InterPro" id="IPR017850">
    <property type="entry name" value="Alkaline_phosphatase_core_sf"/>
</dbReference>
<evidence type="ECO:0000313" key="5">
    <source>
        <dbReference type="EMBL" id="MDQ8196199.1"/>
    </source>
</evidence>
<dbReference type="Gene3D" id="3.40.720.10">
    <property type="entry name" value="Alkaline Phosphatase, subunit A"/>
    <property type="match status" value="1"/>
</dbReference>
<accession>A0ABU1AN80</accession>
<proteinExistence type="inferred from homology"/>
<dbReference type="Pfam" id="PF00884">
    <property type="entry name" value="Sulfatase"/>
    <property type="match status" value="1"/>
</dbReference>
<evidence type="ECO:0000256" key="3">
    <source>
        <dbReference type="SAM" id="SignalP"/>
    </source>
</evidence>
<evidence type="ECO:0000259" key="4">
    <source>
        <dbReference type="Pfam" id="PF00884"/>
    </source>
</evidence>
<name>A0ABU1AN80_9BACT</name>
<dbReference type="Proteomes" id="UP001243717">
    <property type="component" value="Unassembled WGS sequence"/>
</dbReference>
<reference evidence="5 6" key="1">
    <citation type="submission" date="2023-04" db="EMBL/GenBank/DDBJ databases">
        <title>A novel bacteria isolated from coastal sediment.</title>
        <authorList>
            <person name="Liu X.-J."/>
            <person name="Du Z.-J."/>
        </authorList>
    </citation>
    <scope>NUCLEOTIDE SEQUENCE [LARGE SCALE GENOMIC DNA]</scope>
    <source>
        <strain evidence="5 6">SDUM461004</strain>
    </source>
</reference>
<feature type="domain" description="Sulfatase N-terminal" evidence="4">
    <location>
        <begin position="32"/>
        <end position="353"/>
    </location>
</feature>
<dbReference type="InterPro" id="IPR050738">
    <property type="entry name" value="Sulfatase"/>
</dbReference>
<comment type="similarity">
    <text evidence="1">Belongs to the sulfatase family.</text>
</comment>
<dbReference type="PANTHER" id="PTHR42693">
    <property type="entry name" value="ARYLSULFATASE FAMILY MEMBER"/>
    <property type="match status" value="1"/>
</dbReference>
<dbReference type="InterPro" id="IPR000917">
    <property type="entry name" value="Sulfatase_N"/>
</dbReference>
<evidence type="ECO:0000256" key="2">
    <source>
        <dbReference type="ARBA" id="ARBA00022801"/>
    </source>
</evidence>
<dbReference type="CDD" id="cd16146">
    <property type="entry name" value="ARS_like"/>
    <property type="match status" value="1"/>
</dbReference>
<dbReference type="SUPFAM" id="SSF53649">
    <property type="entry name" value="Alkaline phosphatase-like"/>
    <property type="match status" value="1"/>
</dbReference>
<organism evidence="5 6">
    <name type="scientific">Thalassobacterium sedimentorum</name>
    <dbReference type="NCBI Taxonomy" id="3041258"/>
    <lineage>
        <taxon>Bacteria</taxon>
        <taxon>Pseudomonadati</taxon>
        <taxon>Verrucomicrobiota</taxon>
        <taxon>Opitutia</taxon>
        <taxon>Puniceicoccales</taxon>
        <taxon>Coraliomargaritaceae</taxon>
        <taxon>Thalassobacterium</taxon>
    </lineage>
</organism>
<keyword evidence="6" id="KW-1185">Reference proteome</keyword>